<evidence type="ECO:0000313" key="5">
    <source>
        <dbReference type="Proteomes" id="UP001597461"/>
    </source>
</evidence>
<dbReference type="RefSeq" id="WP_379077232.1">
    <property type="nucleotide sequence ID" value="NZ_JBHULL010000007.1"/>
</dbReference>
<reference evidence="5" key="1">
    <citation type="journal article" date="2019" name="Int. J. Syst. Evol. Microbiol.">
        <title>The Global Catalogue of Microorganisms (GCM) 10K type strain sequencing project: providing services to taxonomists for standard genome sequencing and annotation.</title>
        <authorList>
            <consortium name="The Broad Institute Genomics Platform"/>
            <consortium name="The Broad Institute Genome Sequencing Center for Infectious Disease"/>
            <person name="Wu L."/>
            <person name="Ma J."/>
        </authorList>
    </citation>
    <scope>NUCLEOTIDE SEQUENCE [LARGE SCALE GENOMIC DNA]</scope>
    <source>
        <strain evidence="5">KCTC 42866</strain>
    </source>
</reference>
<feature type="domain" description="Peptidase S9 prolyl oligopeptidase catalytic" evidence="2">
    <location>
        <begin position="561"/>
        <end position="752"/>
    </location>
</feature>
<proteinExistence type="predicted"/>
<dbReference type="Pfam" id="PF00930">
    <property type="entry name" value="DPPIV_N"/>
    <property type="match status" value="1"/>
</dbReference>
<organism evidence="4 5">
    <name type="scientific">Pedobacter vanadiisoli</name>
    <dbReference type="NCBI Taxonomy" id="1761975"/>
    <lineage>
        <taxon>Bacteria</taxon>
        <taxon>Pseudomonadati</taxon>
        <taxon>Bacteroidota</taxon>
        <taxon>Sphingobacteriia</taxon>
        <taxon>Sphingobacteriales</taxon>
        <taxon>Sphingobacteriaceae</taxon>
        <taxon>Pedobacter</taxon>
    </lineage>
</organism>
<dbReference type="Proteomes" id="UP001597461">
    <property type="component" value="Unassembled WGS sequence"/>
</dbReference>
<gene>
    <name evidence="4" type="ORF">ACFSR6_07800</name>
</gene>
<feature type="signal peptide" evidence="1">
    <location>
        <begin position="1"/>
        <end position="22"/>
    </location>
</feature>
<dbReference type="Gene3D" id="3.40.50.1820">
    <property type="entry name" value="alpha/beta hydrolase"/>
    <property type="match status" value="1"/>
</dbReference>
<evidence type="ECO:0000256" key="1">
    <source>
        <dbReference type="SAM" id="SignalP"/>
    </source>
</evidence>
<dbReference type="InterPro" id="IPR050278">
    <property type="entry name" value="Serine_Prot_S9B/DPPIV"/>
</dbReference>
<evidence type="ECO:0000259" key="2">
    <source>
        <dbReference type="Pfam" id="PF00326"/>
    </source>
</evidence>
<dbReference type="InterPro" id="IPR002469">
    <property type="entry name" value="Peptidase_S9B_N"/>
</dbReference>
<dbReference type="SUPFAM" id="SSF53474">
    <property type="entry name" value="alpha/beta-Hydrolases"/>
    <property type="match status" value="1"/>
</dbReference>
<keyword evidence="1" id="KW-0732">Signal</keyword>
<feature type="chain" id="PRO_5046637185" evidence="1">
    <location>
        <begin position="23"/>
        <end position="762"/>
    </location>
</feature>
<sequence length="762" mass="87161">MQIKRISAIMAICLLGCISVIAQQADYLAAQKYDAPNLAKRVGTLKIIPFFLKNSHKFWFVANGSAQLSNQSNQANGAISGSLLTNVHYIVDMASGRRQELFDKAIIIDQLKGLTQGEVNSAQVIYTPEFSADEKSVLVSYAGKSYDYHYEQKQLIKRQIGLQQKKSYQKIGVSSDNKWELYTRAHNLYISANNNHNDEHQLSTDAEPYYSFCVDEKGDYKVDKTYPSVAKWINERYFYALRIDKRKVQTMSVIQSGFTPRPLIYTYKYELPGDQYVAQYELYIGDALKGNMKKVDLQHWPDQQLEVVSAPDDPQEIFVLRRKRTRDEIELCAVNLETGKVRVVINEVSKPFINEDFFDVSIIKKGTEILWWSDRSGWGQYYRYSGSGKLINRMGKDNYTAGKILAIDTAKGYAYLNAFGKEAHTNPYYAKLYKVSFDGKSEQLLTPENATHQVYISPDRRYFIDNYSRIDLEPVTMLRKIDGKPVAQIFKPDLDSLNAYGWKHPEPFIVKAKDHVTDLYGLIWKPFNFDPNKKYPVISQVYPGPQIETVWPDFTVLDKYNNAALAQLGFIVISVGHRGGSPIRDAHYYKFGYGNLRDNGIDDDKYAIEQLAGRFSYLDLDRVGIFGHSGGGMMTIAAMCKYPDFYKVGVASSGNHDNRIYLRAWGESYQGLENKMPVNEDLASKLQGHLMLVTGEVDDNVNPANTYRMVDALIKADKNFDLLLFPGQNHHYEGAAKLYFEKRMRAFFAKYFIEQDISHDKK</sequence>
<accession>A0ABW5MGR3</accession>
<dbReference type="EMBL" id="JBHULL010000007">
    <property type="protein sequence ID" value="MFD2582387.1"/>
    <property type="molecule type" value="Genomic_DNA"/>
</dbReference>
<dbReference type="Gene3D" id="2.140.10.30">
    <property type="entry name" value="Dipeptidylpeptidase IV, N-terminal domain"/>
    <property type="match status" value="1"/>
</dbReference>
<dbReference type="PANTHER" id="PTHR11731:SF193">
    <property type="entry name" value="DIPEPTIDYL PEPTIDASE 9"/>
    <property type="match status" value="1"/>
</dbReference>
<protein>
    <submittedName>
        <fullName evidence="4">Prolyl oligopeptidase family serine peptidase</fullName>
    </submittedName>
</protein>
<evidence type="ECO:0000313" key="4">
    <source>
        <dbReference type="EMBL" id="MFD2582387.1"/>
    </source>
</evidence>
<keyword evidence="5" id="KW-1185">Reference proteome</keyword>
<dbReference type="SUPFAM" id="SSF82171">
    <property type="entry name" value="DPP6 N-terminal domain-like"/>
    <property type="match status" value="1"/>
</dbReference>
<comment type="caution">
    <text evidence="4">The sequence shown here is derived from an EMBL/GenBank/DDBJ whole genome shotgun (WGS) entry which is preliminary data.</text>
</comment>
<evidence type="ECO:0000259" key="3">
    <source>
        <dbReference type="Pfam" id="PF00930"/>
    </source>
</evidence>
<dbReference type="InterPro" id="IPR001375">
    <property type="entry name" value="Peptidase_S9_cat"/>
</dbReference>
<dbReference type="InterPro" id="IPR029058">
    <property type="entry name" value="AB_hydrolase_fold"/>
</dbReference>
<name>A0ABW5MGR3_9SPHI</name>
<feature type="domain" description="Dipeptidylpeptidase IV N-terminal" evidence="3">
    <location>
        <begin position="133"/>
        <end position="472"/>
    </location>
</feature>
<dbReference type="PANTHER" id="PTHR11731">
    <property type="entry name" value="PROTEASE FAMILY S9B,C DIPEPTIDYL-PEPTIDASE IV-RELATED"/>
    <property type="match status" value="1"/>
</dbReference>
<dbReference type="Pfam" id="PF00326">
    <property type="entry name" value="Peptidase_S9"/>
    <property type="match status" value="1"/>
</dbReference>